<evidence type="ECO:0000256" key="5">
    <source>
        <dbReference type="ARBA" id="ARBA00023242"/>
    </source>
</evidence>
<dbReference type="InterPro" id="IPR000690">
    <property type="entry name" value="Matrin/U1-C_Znf_C2H2"/>
</dbReference>
<gene>
    <name evidence="9" type="ORF">NDN08_000317</name>
</gene>
<dbReference type="GO" id="GO:0000398">
    <property type="term" value="P:mRNA splicing, via spliceosome"/>
    <property type="evidence" value="ECO:0007669"/>
    <property type="project" value="InterPro"/>
</dbReference>
<evidence type="ECO:0000256" key="2">
    <source>
        <dbReference type="ARBA" id="ARBA00022723"/>
    </source>
</evidence>
<dbReference type="Proteomes" id="UP001157974">
    <property type="component" value="Unassembled WGS sequence"/>
</dbReference>
<feature type="coiled-coil region" evidence="6">
    <location>
        <begin position="119"/>
        <end position="157"/>
    </location>
</feature>
<feature type="domain" description="Matrin-type" evidence="8">
    <location>
        <begin position="93"/>
        <end position="124"/>
    </location>
</feature>
<evidence type="ECO:0000313" key="9">
    <source>
        <dbReference type="EMBL" id="KAJ8903783.1"/>
    </source>
</evidence>
<dbReference type="InterPro" id="IPR036236">
    <property type="entry name" value="Znf_C2H2_sf"/>
</dbReference>
<proteinExistence type="predicted"/>
<dbReference type="Pfam" id="PF06220">
    <property type="entry name" value="zf-U1"/>
    <property type="match status" value="1"/>
</dbReference>
<evidence type="ECO:0000256" key="7">
    <source>
        <dbReference type="SAM" id="MobiDB-lite"/>
    </source>
</evidence>
<dbReference type="Gene3D" id="3.30.160.60">
    <property type="entry name" value="Classic Zinc Finger"/>
    <property type="match status" value="1"/>
</dbReference>
<reference evidence="9 10" key="1">
    <citation type="journal article" date="2023" name="Nat. Commun.">
        <title>Origin of minicircular mitochondrial genomes in red algae.</title>
        <authorList>
            <person name="Lee Y."/>
            <person name="Cho C.H."/>
            <person name="Lee Y.M."/>
            <person name="Park S.I."/>
            <person name="Yang J.H."/>
            <person name="West J.A."/>
            <person name="Bhattacharya D."/>
            <person name="Yoon H.S."/>
        </authorList>
    </citation>
    <scope>NUCLEOTIDE SEQUENCE [LARGE SCALE GENOMIC DNA]</scope>
    <source>
        <strain evidence="9 10">CCMP1338</strain>
        <tissue evidence="9">Whole cell</tissue>
    </source>
</reference>
<feature type="compositionally biased region" description="Basic residues" evidence="7">
    <location>
        <begin position="313"/>
        <end position="326"/>
    </location>
</feature>
<comment type="subcellular location">
    <subcellularLocation>
        <location evidence="1">Nucleus</location>
    </subcellularLocation>
</comment>
<dbReference type="AlphaFoldDB" id="A0AAV8UMQ2"/>
<evidence type="ECO:0000313" key="10">
    <source>
        <dbReference type="Proteomes" id="UP001157974"/>
    </source>
</evidence>
<evidence type="ECO:0000256" key="4">
    <source>
        <dbReference type="ARBA" id="ARBA00022833"/>
    </source>
</evidence>
<evidence type="ECO:0000259" key="8">
    <source>
        <dbReference type="PROSITE" id="PS50171"/>
    </source>
</evidence>
<accession>A0AAV8UMQ2</accession>
<keyword evidence="6" id="KW-0175">Coiled coil</keyword>
<dbReference type="InterPro" id="IPR040023">
    <property type="entry name" value="WBP4"/>
</dbReference>
<dbReference type="InterPro" id="IPR003604">
    <property type="entry name" value="Matrin/U1-like-C_Znf_C2H2"/>
</dbReference>
<keyword evidence="3" id="KW-0863">Zinc-finger</keyword>
<dbReference type="GO" id="GO:0003723">
    <property type="term" value="F:RNA binding"/>
    <property type="evidence" value="ECO:0007669"/>
    <property type="project" value="TreeGrafter"/>
</dbReference>
<keyword evidence="10" id="KW-1185">Reference proteome</keyword>
<dbReference type="InterPro" id="IPR013085">
    <property type="entry name" value="U1-CZ_Znf_C2H2"/>
</dbReference>
<dbReference type="SUPFAM" id="SSF57667">
    <property type="entry name" value="beta-beta-alpha zinc fingers"/>
    <property type="match status" value="1"/>
</dbReference>
<name>A0AAV8UMQ2_9RHOD</name>
<dbReference type="PANTHER" id="PTHR13173">
    <property type="entry name" value="WW DOMAIN BINDING PROTEIN 4"/>
    <property type="match status" value="1"/>
</dbReference>
<keyword evidence="2" id="KW-0479">Metal-binding</keyword>
<organism evidence="9 10">
    <name type="scientific">Rhodosorus marinus</name>
    <dbReference type="NCBI Taxonomy" id="101924"/>
    <lineage>
        <taxon>Eukaryota</taxon>
        <taxon>Rhodophyta</taxon>
        <taxon>Stylonematophyceae</taxon>
        <taxon>Stylonematales</taxon>
        <taxon>Stylonemataceae</taxon>
        <taxon>Rhodosorus</taxon>
    </lineage>
</organism>
<evidence type="ECO:0000256" key="1">
    <source>
        <dbReference type="ARBA" id="ARBA00004123"/>
    </source>
</evidence>
<dbReference type="PANTHER" id="PTHR13173:SF10">
    <property type="entry name" value="WW DOMAIN-BINDING PROTEIN 4"/>
    <property type="match status" value="1"/>
</dbReference>
<dbReference type="GO" id="GO:0071011">
    <property type="term" value="C:precatalytic spliceosome"/>
    <property type="evidence" value="ECO:0007669"/>
    <property type="project" value="TreeGrafter"/>
</dbReference>
<dbReference type="EMBL" id="JAMWBK010000006">
    <property type="protein sequence ID" value="KAJ8903783.1"/>
    <property type="molecule type" value="Genomic_DNA"/>
</dbReference>
<dbReference type="SMART" id="SM00451">
    <property type="entry name" value="ZnF_U1"/>
    <property type="match status" value="1"/>
</dbReference>
<comment type="caution">
    <text evidence="9">The sequence shown here is derived from an EMBL/GenBank/DDBJ whole genome shotgun (WGS) entry which is preliminary data.</text>
</comment>
<keyword evidence="5" id="KW-0539">Nucleus</keyword>
<keyword evidence="4" id="KW-0862">Zinc</keyword>
<sequence length="326" mass="37519">MSSYDVRDFMLRSILVLRMCLPESAMIRSSIRGTKIPSIIGLKQMIEIVLKYAVYDERHDEAFGRVVAEVNELLVSNSKATTMSEYWVSNARHYCKYCKVWIADNKIQRRQHEEGLKHKDNVERFISNMKEENQKIKEEELRKKEELFRINQAAERAHFHDLYKHHPDSNESYGTYDAYGGWYDGHGNYFTYKDEKWENVGFFPEKNYVPGAAQGNTGADTSRVPIVDAVGKPDEKEPVEELKANEIGEWKEVKGSHDSTNGAQKRKVVISVKGETEKRPGAEDSEDEDEANAASGWKVSEATEDIEPVTFKKSARGKRKLRKRDD</sequence>
<dbReference type="PROSITE" id="PS50171">
    <property type="entry name" value="ZF_MATRIN"/>
    <property type="match status" value="1"/>
</dbReference>
<protein>
    <recommendedName>
        <fullName evidence="8">Matrin-type domain-containing protein</fullName>
    </recommendedName>
</protein>
<feature type="region of interest" description="Disordered" evidence="7">
    <location>
        <begin position="251"/>
        <end position="326"/>
    </location>
</feature>
<evidence type="ECO:0000256" key="3">
    <source>
        <dbReference type="ARBA" id="ARBA00022771"/>
    </source>
</evidence>
<evidence type="ECO:0000256" key="6">
    <source>
        <dbReference type="SAM" id="Coils"/>
    </source>
</evidence>
<dbReference type="GO" id="GO:0008270">
    <property type="term" value="F:zinc ion binding"/>
    <property type="evidence" value="ECO:0007669"/>
    <property type="project" value="UniProtKB-KW"/>
</dbReference>